<evidence type="ECO:0000259" key="14">
    <source>
        <dbReference type="Pfam" id="PF07715"/>
    </source>
</evidence>
<dbReference type="InterPro" id="IPR039426">
    <property type="entry name" value="TonB-dep_rcpt-like"/>
</dbReference>
<dbReference type="Gene3D" id="2.170.130.10">
    <property type="entry name" value="TonB-dependent receptor, plug domain"/>
    <property type="match status" value="1"/>
</dbReference>
<evidence type="ECO:0000313" key="16">
    <source>
        <dbReference type="Proteomes" id="UP000008385"/>
    </source>
</evidence>
<keyword evidence="16" id="KW-1185">Reference proteome</keyword>
<keyword evidence="6 11" id="KW-0798">TonB box</keyword>
<reference evidence="15 16" key="2">
    <citation type="journal article" date="2011" name="PLoS ONE">
        <title>The Cyst-Dividing Bacterium Ramlibacter tataouinensis TTB310 Genome Reveals a Well-Stocked Toolbox for Adaptation to a Desert Environment.</title>
        <authorList>
            <person name="De Luca G."/>
            <person name="Barakat M."/>
            <person name="Ortet P."/>
            <person name="Fochesato S."/>
            <person name="Jourlin-Castelli C."/>
            <person name="Ansaldi M."/>
            <person name="Py B."/>
            <person name="Fichant G."/>
            <person name="Coutinho P.M."/>
            <person name="Voulhoux R."/>
            <person name="Bastien O."/>
            <person name="Marechal E."/>
            <person name="Henrissat B."/>
            <person name="Quentin Y."/>
            <person name="Noirot P."/>
            <person name="Filloux A."/>
            <person name="Mejean V."/>
            <person name="Dubow M.S."/>
            <person name="Barras F."/>
            <person name="Barbe V."/>
            <person name="Weissenbach J."/>
            <person name="Mihalcescu I."/>
            <person name="Vermeglio A."/>
            <person name="Achouak W."/>
            <person name="Heulin T."/>
        </authorList>
    </citation>
    <scope>NUCLEOTIDE SEQUENCE [LARGE SCALE GENOMIC DNA]</scope>
    <source>
        <strain evidence="16">ATCC BAA-407 / DSM 14655 / LMG 21543 / TTB310</strain>
    </source>
</reference>
<evidence type="ECO:0000256" key="4">
    <source>
        <dbReference type="ARBA" id="ARBA00022452"/>
    </source>
</evidence>
<dbReference type="PANTHER" id="PTHR30069:SF37">
    <property type="entry name" value="FERRIC VIBRIOBACTIN RECEPTOR VIUA"/>
    <property type="match status" value="1"/>
</dbReference>
<dbReference type="AlphaFoldDB" id="F5Y660"/>
<evidence type="ECO:0000256" key="5">
    <source>
        <dbReference type="ARBA" id="ARBA00022692"/>
    </source>
</evidence>
<evidence type="ECO:0000256" key="6">
    <source>
        <dbReference type="ARBA" id="ARBA00023077"/>
    </source>
</evidence>
<dbReference type="GO" id="GO:0044718">
    <property type="term" value="P:siderophore transmembrane transport"/>
    <property type="evidence" value="ECO:0007669"/>
    <property type="project" value="TreeGrafter"/>
</dbReference>
<dbReference type="GO" id="GO:0015344">
    <property type="term" value="F:siderophore uptake transmembrane transporter activity"/>
    <property type="evidence" value="ECO:0007669"/>
    <property type="project" value="TreeGrafter"/>
</dbReference>
<dbReference type="Proteomes" id="UP000008385">
    <property type="component" value="Chromosome"/>
</dbReference>
<dbReference type="InterPro" id="IPR036942">
    <property type="entry name" value="Beta-barrel_TonB_sf"/>
</dbReference>
<dbReference type="eggNOG" id="COG4771">
    <property type="taxonomic scope" value="Bacteria"/>
</dbReference>
<keyword evidence="5 10" id="KW-0812">Transmembrane</keyword>
<dbReference type="Gene3D" id="2.40.170.20">
    <property type="entry name" value="TonB-dependent receptor, beta-barrel domain"/>
    <property type="match status" value="1"/>
</dbReference>
<evidence type="ECO:0000256" key="10">
    <source>
        <dbReference type="PROSITE-ProRule" id="PRU01360"/>
    </source>
</evidence>
<dbReference type="InterPro" id="IPR037066">
    <property type="entry name" value="Plug_dom_sf"/>
</dbReference>
<protein>
    <recommendedName>
        <fullName evidence="17">TonB-dependent receptor</fullName>
    </recommendedName>
</protein>
<evidence type="ECO:0000256" key="7">
    <source>
        <dbReference type="ARBA" id="ARBA00023136"/>
    </source>
</evidence>
<comment type="similarity">
    <text evidence="2 10 11">Belongs to the TonB-dependent receptor family.</text>
</comment>
<evidence type="ECO:0000259" key="13">
    <source>
        <dbReference type="Pfam" id="PF00593"/>
    </source>
</evidence>
<dbReference type="InterPro" id="IPR012910">
    <property type="entry name" value="Plug_dom"/>
</dbReference>
<evidence type="ECO:0000256" key="3">
    <source>
        <dbReference type="ARBA" id="ARBA00022448"/>
    </source>
</evidence>
<gene>
    <name evidence="15" type="ordered locus">Rta_16540</name>
</gene>
<comment type="subcellular location">
    <subcellularLocation>
        <location evidence="1 10">Cell outer membrane</location>
        <topology evidence="1 10">Multi-pass membrane protein</topology>
    </subcellularLocation>
</comment>
<keyword evidence="3 10" id="KW-0813">Transport</keyword>
<evidence type="ECO:0000313" key="15">
    <source>
        <dbReference type="EMBL" id="AEG92746.1"/>
    </source>
</evidence>
<sequence>MAQLGSLADLSLEQLSQVQVTSVSGHAEPLQDAAASIYVITAQDIRRSAATSLPEVLRLAPNLQVAQVDAGSWAISARGFNTAIANKLLVLIDGRTIYSNLFSGVIWEANRVMLEDIERIEVISGPGGTLWGANAVNGVINVITRQAADTQGVLASAVRSHDGGREAVRWGGRLGGGAVRVYGLATDRGNTRRLDGTGVDDAASRLQTGFRADWQSGPGGLTLQGDAYRGGSEPASRSAPRQYGGNLLARWSSRLAGGSPYTLQAYWDVADYDQLTAIRNRSTNLDLQFSQEPLLPAGHHLVWGGGWRRGFDANQASELVLLQPAERQLTWSHLFVQHQLRLARRWQLTAGVKAERNSYTGLEWLPNLRLAYEHGPQSTTWAAASRAVRAPSRIDRDFFFPGRAPFLIAGGPDFESEVADVLELGHRGRWGNTLSYAATVFRQQYRGLRAGVPGQVPARVSNQVEGTNDGIEAWGQWQLAPAWRLAAGWLAQHKDLRFSSGATDAVSIANLGNDPSHQWSLRSYLSLGARTEFDLALRRVGALPAPQVPAYTAVDARLAFQVTPSLALSVLGQNLFDRGHREFEPAAVGSVIGRRLYLKAVWQL</sequence>
<feature type="domain" description="TonB-dependent receptor plug" evidence="14">
    <location>
        <begin position="30"/>
        <end position="139"/>
    </location>
</feature>
<dbReference type="Pfam" id="PF07715">
    <property type="entry name" value="Plug"/>
    <property type="match status" value="1"/>
</dbReference>
<dbReference type="PANTHER" id="PTHR30069">
    <property type="entry name" value="TONB-DEPENDENT OUTER MEMBRANE RECEPTOR"/>
    <property type="match status" value="1"/>
</dbReference>
<dbReference type="InterPro" id="IPR000531">
    <property type="entry name" value="Beta-barrel_TonB"/>
</dbReference>
<feature type="region of interest" description="Disordered" evidence="12">
    <location>
        <begin position="216"/>
        <end position="241"/>
    </location>
</feature>
<dbReference type="HOGENOM" id="CLU_008287_16_0_4"/>
<dbReference type="STRING" id="365046.Rta_16540"/>
<dbReference type="EMBL" id="CP000245">
    <property type="protein sequence ID" value="AEG92746.1"/>
    <property type="molecule type" value="Genomic_DNA"/>
</dbReference>
<evidence type="ECO:0000256" key="2">
    <source>
        <dbReference type="ARBA" id="ARBA00009810"/>
    </source>
</evidence>
<dbReference type="PATRIC" id="fig|365046.3.peg.1687"/>
<evidence type="ECO:0000256" key="1">
    <source>
        <dbReference type="ARBA" id="ARBA00004571"/>
    </source>
</evidence>
<evidence type="ECO:0000256" key="11">
    <source>
        <dbReference type="RuleBase" id="RU003357"/>
    </source>
</evidence>
<keyword evidence="4 10" id="KW-1134">Transmembrane beta strand</keyword>
<dbReference type="SUPFAM" id="SSF56935">
    <property type="entry name" value="Porins"/>
    <property type="match status" value="1"/>
</dbReference>
<organism evidence="15 16">
    <name type="scientific">Ramlibacter tataouinensis (strain ATCC BAA-407 / DSM 14655 / LMG 21543 / TTB310)</name>
    <dbReference type="NCBI Taxonomy" id="365046"/>
    <lineage>
        <taxon>Bacteria</taxon>
        <taxon>Pseudomonadati</taxon>
        <taxon>Pseudomonadota</taxon>
        <taxon>Betaproteobacteria</taxon>
        <taxon>Burkholderiales</taxon>
        <taxon>Comamonadaceae</taxon>
        <taxon>Ramlibacter</taxon>
    </lineage>
</organism>
<dbReference type="KEGG" id="rta:Rta_16540"/>
<evidence type="ECO:0000256" key="9">
    <source>
        <dbReference type="ARBA" id="ARBA00023237"/>
    </source>
</evidence>
<keyword evidence="7 10" id="KW-0472">Membrane</keyword>
<evidence type="ECO:0000256" key="12">
    <source>
        <dbReference type="SAM" id="MobiDB-lite"/>
    </source>
</evidence>
<name>F5Y660_RAMTT</name>
<accession>F5Y660</accession>
<dbReference type="GO" id="GO:0009279">
    <property type="term" value="C:cell outer membrane"/>
    <property type="evidence" value="ECO:0007669"/>
    <property type="project" value="UniProtKB-SubCell"/>
</dbReference>
<evidence type="ECO:0000256" key="8">
    <source>
        <dbReference type="ARBA" id="ARBA00023170"/>
    </source>
</evidence>
<proteinExistence type="inferred from homology"/>
<dbReference type="PROSITE" id="PS52016">
    <property type="entry name" value="TONB_DEPENDENT_REC_3"/>
    <property type="match status" value="1"/>
</dbReference>
<dbReference type="Pfam" id="PF00593">
    <property type="entry name" value="TonB_dep_Rec_b-barrel"/>
    <property type="match status" value="1"/>
</dbReference>
<reference evidence="16" key="1">
    <citation type="submission" date="2006-01" db="EMBL/GenBank/DDBJ databases">
        <title>Genome of the cyst-dividing bacterium Ramlibacter tataouinensis.</title>
        <authorList>
            <person name="Barakat M."/>
            <person name="Ortet P."/>
            <person name="De Luca G."/>
            <person name="Jourlin-Castelli C."/>
            <person name="Ansaldi M."/>
            <person name="Py B."/>
            <person name="Fichant G."/>
            <person name="Coutinho P."/>
            <person name="Voulhoux R."/>
            <person name="Bastien O."/>
            <person name="Roy S."/>
            <person name="Marechal E."/>
            <person name="Henrissat B."/>
            <person name="Quentin Y."/>
            <person name="Noirot P."/>
            <person name="Filloux A."/>
            <person name="Mejean V."/>
            <person name="DuBow M."/>
            <person name="Barras F."/>
            <person name="Heulin T."/>
        </authorList>
    </citation>
    <scope>NUCLEOTIDE SEQUENCE [LARGE SCALE GENOMIC DNA]</scope>
    <source>
        <strain evidence="16">ATCC BAA-407 / DSM 14655 / LMG 21543 / TTB310</strain>
    </source>
</reference>
<evidence type="ECO:0008006" key="17">
    <source>
        <dbReference type="Google" id="ProtNLM"/>
    </source>
</evidence>
<keyword evidence="9 10" id="KW-0998">Cell outer membrane</keyword>
<feature type="domain" description="TonB-dependent receptor-like beta-barrel" evidence="13">
    <location>
        <begin position="166"/>
        <end position="575"/>
    </location>
</feature>
<keyword evidence="8" id="KW-0675">Receptor</keyword>